<dbReference type="AlphaFoldDB" id="A0A4R2EQG8"/>
<reference evidence="1 2" key="1">
    <citation type="submission" date="2019-03" db="EMBL/GenBank/DDBJ databases">
        <title>Genomic Encyclopedia of Archaeal and Bacterial Type Strains, Phase II (KMG-II): from individual species to whole genera.</title>
        <authorList>
            <person name="Goeker M."/>
        </authorList>
    </citation>
    <scope>NUCLEOTIDE SEQUENCE [LARGE SCALE GENOMIC DNA]</scope>
    <source>
        <strain evidence="1 2">RL-C</strain>
    </source>
</reference>
<protein>
    <submittedName>
        <fullName evidence="1">Uncharacterized protein</fullName>
    </submittedName>
</protein>
<evidence type="ECO:0000313" key="2">
    <source>
        <dbReference type="Proteomes" id="UP000294830"/>
    </source>
</evidence>
<keyword evidence="2" id="KW-1185">Reference proteome</keyword>
<sequence>MQTRLKALPLQHNYVFMMKHTELVDKYDAQVDALEVQFRDRGLTEEQTEPFFFQLRTQTFFFARLDDLSIDAAVQDELYDHYNQRQTTIERWIEDMTYALKYGYILEEAGLEATEAPHEIAYLKVTMNDDDIAAIYNNLTEALEMLMQSTDNEVLAGKLERFRERMLSTNDTTREAIMPVLKRVEKLIEKEDE</sequence>
<organism evidence="1 2">
    <name type="scientific">Acetobacteroides hydrogenigenes</name>
    <dbReference type="NCBI Taxonomy" id="979970"/>
    <lineage>
        <taxon>Bacteria</taxon>
        <taxon>Pseudomonadati</taxon>
        <taxon>Bacteroidota</taxon>
        <taxon>Bacteroidia</taxon>
        <taxon>Bacteroidales</taxon>
        <taxon>Rikenellaceae</taxon>
        <taxon>Acetobacteroides</taxon>
    </lineage>
</organism>
<dbReference type="Proteomes" id="UP000294830">
    <property type="component" value="Unassembled WGS sequence"/>
</dbReference>
<name>A0A4R2EQG8_9BACT</name>
<proteinExistence type="predicted"/>
<gene>
    <name evidence="1" type="ORF">CLV25_10817</name>
</gene>
<comment type="caution">
    <text evidence="1">The sequence shown here is derived from an EMBL/GenBank/DDBJ whole genome shotgun (WGS) entry which is preliminary data.</text>
</comment>
<dbReference type="EMBL" id="SLWB01000008">
    <property type="protein sequence ID" value="TCN66679.1"/>
    <property type="molecule type" value="Genomic_DNA"/>
</dbReference>
<evidence type="ECO:0000313" key="1">
    <source>
        <dbReference type="EMBL" id="TCN66679.1"/>
    </source>
</evidence>
<accession>A0A4R2EQG8</accession>